<reference evidence="2 3" key="1">
    <citation type="submission" date="2016-10" db="EMBL/GenBank/DDBJ databases">
        <authorList>
            <person name="de Groot N.N."/>
        </authorList>
    </citation>
    <scope>NUCLEOTIDE SEQUENCE [LARGE SCALE GENOMIC DNA]</scope>
    <source>
        <strain evidence="2 3">DSM 23553</strain>
    </source>
</reference>
<dbReference type="AlphaFoldDB" id="A0A1H5MVY0"/>
<dbReference type="Proteomes" id="UP000199448">
    <property type="component" value="Unassembled WGS sequence"/>
</dbReference>
<evidence type="ECO:0000313" key="2">
    <source>
        <dbReference type="EMBL" id="SEE93519.1"/>
    </source>
</evidence>
<dbReference type="STRING" id="390640.SAMN04488034_103148"/>
<protein>
    <submittedName>
        <fullName evidence="2">Uncharacterized protein</fullName>
    </submittedName>
</protein>
<dbReference type="InterPro" id="IPR045749">
    <property type="entry name" value="DUF6090"/>
</dbReference>
<keyword evidence="1" id="KW-1133">Transmembrane helix</keyword>
<accession>A0A1H5MVY0</accession>
<proteinExistence type="predicted"/>
<name>A0A1H5MVY0_9FLAO</name>
<sequence>MINFLKKIRENALKKKKLKRYFSYAIGEIILVVTGILIALQLNNWNERRKLENRKELYVQLIISDLQSDLKDLETKISFAKQDSIKLSQLKNRISSSEATVDTLINIYRTDFNPRIASAVDYNTTTIDALEASGDINLFPPEIIAPLTNLQKRRRADFEYAVQNLEQYKLSINMVVKKFPAQGFHGSMAASSPMAKKVWDNIDEADFISDINGLITTKFITVQLYLTSTRIIEKKTKDVLEQLKLFSKNL</sequence>
<dbReference type="Pfam" id="PF19578">
    <property type="entry name" value="DUF6090"/>
    <property type="match status" value="1"/>
</dbReference>
<keyword evidence="3" id="KW-1185">Reference proteome</keyword>
<evidence type="ECO:0000313" key="3">
    <source>
        <dbReference type="Proteomes" id="UP000199448"/>
    </source>
</evidence>
<evidence type="ECO:0000256" key="1">
    <source>
        <dbReference type="SAM" id="Phobius"/>
    </source>
</evidence>
<gene>
    <name evidence="2" type="ORF">SAMN04488034_103148</name>
</gene>
<organism evidence="2 3">
    <name type="scientific">Salinimicrobium catena</name>
    <dbReference type="NCBI Taxonomy" id="390640"/>
    <lineage>
        <taxon>Bacteria</taxon>
        <taxon>Pseudomonadati</taxon>
        <taxon>Bacteroidota</taxon>
        <taxon>Flavobacteriia</taxon>
        <taxon>Flavobacteriales</taxon>
        <taxon>Flavobacteriaceae</taxon>
        <taxon>Salinimicrobium</taxon>
    </lineage>
</organism>
<keyword evidence="1" id="KW-0472">Membrane</keyword>
<dbReference type="OrthoDB" id="1430261at2"/>
<dbReference type="RefSeq" id="WP_093113095.1">
    <property type="nucleotide sequence ID" value="NZ_FNGG01000003.1"/>
</dbReference>
<keyword evidence="1" id="KW-0812">Transmembrane</keyword>
<feature type="transmembrane region" description="Helical" evidence="1">
    <location>
        <begin position="21"/>
        <end position="42"/>
    </location>
</feature>
<dbReference type="EMBL" id="FNUG01000003">
    <property type="protein sequence ID" value="SEE93519.1"/>
    <property type="molecule type" value="Genomic_DNA"/>
</dbReference>